<feature type="transmembrane region" description="Helical" evidence="1">
    <location>
        <begin position="20"/>
        <end position="40"/>
    </location>
</feature>
<evidence type="ECO:0000313" key="4">
    <source>
        <dbReference type="Proteomes" id="UP001153387"/>
    </source>
</evidence>
<accession>A0A9X4QQS3</accession>
<reference evidence="3 4" key="1">
    <citation type="submission" date="2022-10" db="EMBL/GenBank/DDBJ databases">
        <title>Comparative genomic analysis of Cohnella hashimotonis sp. nov., isolated from the International Space Station.</title>
        <authorList>
            <person name="Simpson A."/>
            <person name="Venkateswaran K."/>
        </authorList>
    </citation>
    <scope>NUCLEOTIDE SEQUENCE [LARGE SCALE GENOMIC DNA]</scope>
    <source>
        <strain evidence="3 4">DSM 18997</strain>
    </source>
</reference>
<dbReference type="SMART" id="SM00471">
    <property type="entry name" value="HDc"/>
    <property type="match status" value="1"/>
</dbReference>
<keyword evidence="1" id="KW-0472">Membrane</keyword>
<protein>
    <submittedName>
        <fullName evidence="3">HD-GYP domain-containing protein</fullName>
    </submittedName>
</protein>
<sequence>MIGLLRPEIVDFIRLDVHPLNTSATLFVIAVNIVTGYRYYRSYLYSRFPLELAIVYGTAWLIAAQLIMTQGDVWRSSWWLYHFLLLAAMLVVLFGLYRQYASRRSLAGAIKGLFTTDPVERITNALQPSVRALMLATESKDPYTAGHNFRVTLYALKIAEQMQLRPEQLRALVGGTIVHDVGKIETPDAVLNKPGRLTPEERAIIEEHPARGYEMCRNLGFMEEELGIIRSHHEKWNGEGYPDRLAGEEIPRMARIVAVADVYDALTSNRAYRPAMSHEDAMAILNASKGTHFEPACVEAWERACQAEPDMTREGSALWERGLGRSALA</sequence>
<dbReference type="InterPro" id="IPR052020">
    <property type="entry name" value="Cyclic_di-GMP/3'3'-cGAMP_PDE"/>
</dbReference>
<dbReference type="EMBL" id="JAPDHZ010000008">
    <property type="protein sequence ID" value="MDG0794916.1"/>
    <property type="molecule type" value="Genomic_DNA"/>
</dbReference>
<dbReference type="RefSeq" id="WP_277568632.1">
    <property type="nucleotide sequence ID" value="NZ_JAPDHZ010000008.1"/>
</dbReference>
<keyword evidence="4" id="KW-1185">Reference proteome</keyword>
<name>A0A9X4QQS3_9BACL</name>
<dbReference type="Proteomes" id="UP001153387">
    <property type="component" value="Unassembled WGS sequence"/>
</dbReference>
<dbReference type="Pfam" id="PF13487">
    <property type="entry name" value="HD_5"/>
    <property type="match status" value="1"/>
</dbReference>
<feature type="transmembrane region" description="Helical" evidence="1">
    <location>
        <begin position="52"/>
        <end position="68"/>
    </location>
</feature>
<organism evidence="3 4">
    <name type="scientific">Cohnella ginsengisoli</name>
    <dbReference type="NCBI Taxonomy" id="425004"/>
    <lineage>
        <taxon>Bacteria</taxon>
        <taxon>Bacillati</taxon>
        <taxon>Bacillota</taxon>
        <taxon>Bacilli</taxon>
        <taxon>Bacillales</taxon>
        <taxon>Paenibacillaceae</taxon>
        <taxon>Cohnella</taxon>
    </lineage>
</organism>
<feature type="domain" description="HD-GYP" evidence="2">
    <location>
        <begin position="122"/>
        <end position="317"/>
    </location>
</feature>
<feature type="transmembrane region" description="Helical" evidence="1">
    <location>
        <begin position="80"/>
        <end position="97"/>
    </location>
</feature>
<dbReference type="Gene3D" id="1.10.3210.10">
    <property type="entry name" value="Hypothetical protein af1432"/>
    <property type="match status" value="1"/>
</dbReference>
<dbReference type="InterPro" id="IPR006675">
    <property type="entry name" value="HDIG_dom"/>
</dbReference>
<dbReference type="PROSITE" id="PS51832">
    <property type="entry name" value="HD_GYP"/>
    <property type="match status" value="1"/>
</dbReference>
<evidence type="ECO:0000256" key="1">
    <source>
        <dbReference type="SAM" id="Phobius"/>
    </source>
</evidence>
<dbReference type="SUPFAM" id="SSF109604">
    <property type="entry name" value="HD-domain/PDEase-like"/>
    <property type="match status" value="1"/>
</dbReference>
<evidence type="ECO:0000313" key="3">
    <source>
        <dbReference type="EMBL" id="MDG0794916.1"/>
    </source>
</evidence>
<proteinExistence type="predicted"/>
<dbReference type="InterPro" id="IPR003607">
    <property type="entry name" value="HD/PDEase_dom"/>
</dbReference>
<dbReference type="AlphaFoldDB" id="A0A9X4QQS3"/>
<keyword evidence="1" id="KW-0812">Transmembrane</keyword>
<gene>
    <name evidence="3" type="ORF">OMP38_31880</name>
</gene>
<dbReference type="PANTHER" id="PTHR45228:SF8">
    <property type="entry name" value="TWO-COMPONENT RESPONSE REGULATOR-RELATED"/>
    <property type="match status" value="1"/>
</dbReference>
<dbReference type="CDD" id="cd00077">
    <property type="entry name" value="HDc"/>
    <property type="match status" value="1"/>
</dbReference>
<dbReference type="NCBIfam" id="TIGR00277">
    <property type="entry name" value="HDIG"/>
    <property type="match status" value="1"/>
</dbReference>
<comment type="caution">
    <text evidence="3">The sequence shown here is derived from an EMBL/GenBank/DDBJ whole genome shotgun (WGS) entry which is preliminary data.</text>
</comment>
<dbReference type="InterPro" id="IPR037522">
    <property type="entry name" value="HD_GYP_dom"/>
</dbReference>
<dbReference type="PANTHER" id="PTHR45228">
    <property type="entry name" value="CYCLIC DI-GMP PHOSPHODIESTERASE TM_0186-RELATED"/>
    <property type="match status" value="1"/>
</dbReference>
<evidence type="ECO:0000259" key="2">
    <source>
        <dbReference type="PROSITE" id="PS51832"/>
    </source>
</evidence>
<keyword evidence="1" id="KW-1133">Transmembrane helix</keyword>